<dbReference type="EMBL" id="CP150484">
    <property type="protein sequence ID" value="WYW22004.1"/>
    <property type="molecule type" value="Genomic_DNA"/>
</dbReference>
<evidence type="ECO:0000313" key="2">
    <source>
        <dbReference type="Proteomes" id="UP001456344"/>
    </source>
</evidence>
<gene>
    <name evidence="1" type="ORF">LCL61_41350</name>
</gene>
<proteinExistence type="predicted"/>
<organism evidence="1 2">
    <name type="scientific">Amycolatopsis coloradensis</name>
    <dbReference type="NCBI Taxonomy" id="76021"/>
    <lineage>
        <taxon>Bacteria</taxon>
        <taxon>Bacillati</taxon>
        <taxon>Actinomycetota</taxon>
        <taxon>Actinomycetes</taxon>
        <taxon>Pseudonocardiales</taxon>
        <taxon>Pseudonocardiaceae</taxon>
        <taxon>Amycolatopsis</taxon>
    </lineage>
</organism>
<name>A0ACD5BRQ3_9PSEU</name>
<sequence length="255" mass="26772">MAIPPGQDPQPFQQPDAPPMDISVSGPMDPADEPVRSGRLEPRRLVAAGLAALALVLTLVGCFFPHFKTEHRFGFDLSEQIMIVFVQGAWDTTAYQSGQPAFTTSTSPIGIPLLVAAALLLAATVVSTRVAGRRRPGTLDRWLTTIAAVFLAGVVSSVATLGTGRQLGDDITVTLTLESGMWALFAAVVAAAGAAVMSHRVQDDEVPVSGNPSLADMPTPKDGISITVLPPEPQPEKPDYSAFAPPPDPGAKERD</sequence>
<protein>
    <submittedName>
        <fullName evidence="1">Uncharacterized protein</fullName>
    </submittedName>
</protein>
<evidence type="ECO:0000313" key="1">
    <source>
        <dbReference type="EMBL" id="WYW22004.1"/>
    </source>
</evidence>
<keyword evidence="2" id="KW-1185">Reference proteome</keyword>
<accession>A0ACD5BRQ3</accession>
<reference evidence="1" key="1">
    <citation type="submission" date="2023-10" db="EMBL/GenBank/DDBJ databases">
        <title>Whole genome sequencing of actinobacterial strain Amycolatopsis sp. (BCA-696) identifies the underlying plant growth-promoting genes.</title>
        <authorList>
            <person name="Gandham P."/>
            <person name="Vadla N."/>
            <person name="Saji A."/>
            <person name="Srinivas V."/>
            <person name="Ruperao P."/>
            <person name="Selvanayagam S."/>
            <person name="Saxena R.K."/>
            <person name="Rathore A."/>
            <person name="Gopalakrishnan S."/>
            <person name="Thakur V."/>
        </authorList>
    </citation>
    <scope>NUCLEOTIDE SEQUENCE</scope>
    <source>
        <strain evidence="1">BCA-696</strain>
    </source>
</reference>
<dbReference type="Proteomes" id="UP001456344">
    <property type="component" value="Chromosome"/>
</dbReference>